<organism evidence="1 2">
    <name type="scientific">Candidatus Mycoplasma haematobovis</name>
    <dbReference type="NCBI Taxonomy" id="432608"/>
    <lineage>
        <taxon>Bacteria</taxon>
        <taxon>Bacillati</taxon>
        <taxon>Mycoplasmatota</taxon>
        <taxon>Mollicutes</taxon>
        <taxon>Mycoplasmataceae</taxon>
        <taxon>Mycoplasma</taxon>
    </lineage>
</organism>
<keyword evidence="2" id="KW-1185">Reference proteome</keyword>
<gene>
    <name evidence="1" type="ORF">A6V39_03400</name>
</gene>
<name>A0A1A9QD43_9MOLU</name>
<sequence>MHTFVKVGAGTTLLTGMGVGGYFVNDYLAVRISARLQGTKVNGESDWAKKAEALKLATSTELVDDLSKLSKVAKEIEKWCKTSYDAKFKDKDDLRFKNVQAYCIYNNKDKLPDGTISEKEEWTKANEALKGKQQDTELSPTMKDIKAKLSKSPTTELDALKKWCVSYYGEIWTGDNNENFKDAKTYCVKTV</sequence>
<evidence type="ECO:0000313" key="1">
    <source>
        <dbReference type="EMBL" id="OAL09931.1"/>
    </source>
</evidence>
<accession>A0A1A9QD43</accession>
<comment type="caution">
    <text evidence="1">The sequence shown here is derived from an EMBL/GenBank/DDBJ whole genome shotgun (WGS) entry which is preliminary data.</text>
</comment>
<dbReference type="EMBL" id="LWUJ01000012">
    <property type="protein sequence ID" value="OAL09931.1"/>
    <property type="molecule type" value="Genomic_DNA"/>
</dbReference>
<proteinExistence type="predicted"/>
<reference evidence="2" key="1">
    <citation type="submission" date="2016-04" db="EMBL/GenBank/DDBJ databases">
        <authorList>
            <person name="Quiroz-Castaneda R.E."/>
            <person name="Martinez-Ocampo F."/>
        </authorList>
    </citation>
    <scope>NUCLEOTIDE SEQUENCE [LARGE SCALE GENOMIC DNA]</scope>
    <source>
        <strain evidence="2">INIFAP01</strain>
    </source>
</reference>
<protein>
    <submittedName>
        <fullName evidence="1">Uncharacterized protein</fullName>
    </submittedName>
</protein>
<dbReference type="AlphaFoldDB" id="A0A1A9QD43"/>
<evidence type="ECO:0000313" key="2">
    <source>
        <dbReference type="Proteomes" id="UP000077623"/>
    </source>
</evidence>
<dbReference type="RefSeq" id="WP_187150318.1">
    <property type="nucleotide sequence ID" value="NZ_LWUJ01000012.1"/>
</dbReference>
<dbReference type="STRING" id="432608.A6V39_03400"/>
<dbReference type="Proteomes" id="UP000077623">
    <property type="component" value="Unassembled WGS sequence"/>
</dbReference>